<proteinExistence type="predicted"/>
<organism evidence="1">
    <name type="scientific">Eucalyptus grandis</name>
    <name type="common">Flooded gum</name>
    <dbReference type="NCBI Taxonomy" id="71139"/>
    <lineage>
        <taxon>Eukaryota</taxon>
        <taxon>Viridiplantae</taxon>
        <taxon>Streptophyta</taxon>
        <taxon>Embryophyta</taxon>
        <taxon>Tracheophyta</taxon>
        <taxon>Spermatophyta</taxon>
        <taxon>Magnoliopsida</taxon>
        <taxon>eudicotyledons</taxon>
        <taxon>Gunneridae</taxon>
        <taxon>Pentapetalae</taxon>
        <taxon>rosids</taxon>
        <taxon>malvids</taxon>
        <taxon>Myrtales</taxon>
        <taxon>Myrtaceae</taxon>
        <taxon>Myrtoideae</taxon>
        <taxon>Eucalypteae</taxon>
        <taxon>Eucalyptus</taxon>
    </lineage>
</organism>
<dbReference type="Gramene" id="KCW74771">
    <property type="protein sequence ID" value="KCW74771"/>
    <property type="gene ID" value="EUGRSUZ_E035052"/>
</dbReference>
<dbReference type="InParanoid" id="A0A059C995"/>
<protein>
    <submittedName>
        <fullName evidence="1">Uncharacterized protein</fullName>
    </submittedName>
</protein>
<dbReference type="EMBL" id="KK198757">
    <property type="protein sequence ID" value="KCW74771.1"/>
    <property type="molecule type" value="Genomic_DNA"/>
</dbReference>
<reference evidence="1" key="1">
    <citation type="submission" date="2013-07" db="EMBL/GenBank/DDBJ databases">
        <title>The genome of Eucalyptus grandis.</title>
        <authorList>
            <person name="Schmutz J."/>
            <person name="Hayes R."/>
            <person name="Myburg A."/>
            <person name="Tuskan G."/>
            <person name="Grattapaglia D."/>
            <person name="Rokhsar D.S."/>
        </authorList>
    </citation>
    <scope>NUCLEOTIDE SEQUENCE</scope>
    <source>
        <tissue evidence="1">Leaf extractions</tissue>
    </source>
</reference>
<gene>
    <name evidence="1" type="ORF">EUGRSUZ_E035052</name>
</gene>
<sequence length="102" mass="11123">MYTAVSVRVFEVLSFNSVLFSFNHTRARRIARVSPKLADWALIFSANPPIHLPSAPLQIPATELLSLCSTHEQSTLIFSVPGSGGTQLCGFAGSRKDRFLAC</sequence>
<name>A0A059C995_EUCGR</name>
<evidence type="ECO:0000313" key="1">
    <source>
        <dbReference type="EMBL" id="KCW74771.1"/>
    </source>
</evidence>
<dbReference type="AlphaFoldDB" id="A0A059C995"/>
<accession>A0A059C995</accession>